<accession>A0A9N9KCZ6</accession>
<dbReference type="EMBL" id="CAJVPY010063873">
    <property type="protein sequence ID" value="CAG8823761.1"/>
    <property type="molecule type" value="Genomic_DNA"/>
</dbReference>
<proteinExistence type="predicted"/>
<sequence>LQNLLGYLEAHIRSYFYTFENGLKFGIMNDTVDLLEWRRKGYENDCVEWFKNINYD</sequence>
<protein>
    <submittedName>
        <fullName evidence="1">28173_t:CDS:1</fullName>
    </submittedName>
</protein>
<dbReference type="Proteomes" id="UP000789405">
    <property type="component" value="Unassembled WGS sequence"/>
</dbReference>
<gene>
    <name evidence="1" type="ORF">DERYTH_LOCUS27562</name>
</gene>
<dbReference type="OrthoDB" id="2436924at2759"/>
<feature type="non-terminal residue" evidence="1">
    <location>
        <position position="1"/>
    </location>
</feature>
<comment type="caution">
    <text evidence="1">The sequence shown here is derived from an EMBL/GenBank/DDBJ whole genome shotgun (WGS) entry which is preliminary data.</text>
</comment>
<keyword evidence="2" id="KW-1185">Reference proteome</keyword>
<feature type="non-terminal residue" evidence="1">
    <location>
        <position position="56"/>
    </location>
</feature>
<reference evidence="1" key="1">
    <citation type="submission" date="2021-06" db="EMBL/GenBank/DDBJ databases">
        <authorList>
            <person name="Kallberg Y."/>
            <person name="Tangrot J."/>
            <person name="Rosling A."/>
        </authorList>
    </citation>
    <scope>NUCLEOTIDE SEQUENCE</scope>
    <source>
        <strain evidence="1">MA453B</strain>
    </source>
</reference>
<evidence type="ECO:0000313" key="1">
    <source>
        <dbReference type="EMBL" id="CAG8823761.1"/>
    </source>
</evidence>
<name>A0A9N9KCZ6_9GLOM</name>
<dbReference type="AlphaFoldDB" id="A0A9N9KCZ6"/>
<evidence type="ECO:0000313" key="2">
    <source>
        <dbReference type="Proteomes" id="UP000789405"/>
    </source>
</evidence>
<organism evidence="1 2">
    <name type="scientific">Dentiscutata erythropus</name>
    <dbReference type="NCBI Taxonomy" id="1348616"/>
    <lineage>
        <taxon>Eukaryota</taxon>
        <taxon>Fungi</taxon>
        <taxon>Fungi incertae sedis</taxon>
        <taxon>Mucoromycota</taxon>
        <taxon>Glomeromycotina</taxon>
        <taxon>Glomeromycetes</taxon>
        <taxon>Diversisporales</taxon>
        <taxon>Gigasporaceae</taxon>
        <taxon>Dentiscutata</taxon>
    </lineage>
</organism>